<proteinExistence type="predicted"/>
<dbReference type="InterPro" id="IPR029787">
    <property type="entry name" value="Nucleotide_cyclase"/>
</dbReference>
<comment type="caution">
    <text evidence="6">The sequence shown here is derived from an EMBL/GenBank/DDBJ whole genome shotgun (WGS) entry which is preliminary data.</text>
</comment>
<dbReference type="SUPFAM" id="SSF55073">
    <property type="entry name" value="Nucleotide cyclase"/>
    <property type="match status" value="1"/>
</dbReference>
<feature type="compositionally biased region" description="Basic and acidic residues" evidence="3">
    <location>
        <begin position="396"/>
        <end position="407"/>
    </location>
</feature>
<feature type="transmembrane region" description="Helical" evidence="4">
    <location>
        <begin position="91"/>
        <end position="111"/>
    </location>
</feature>
<keyword evidence="4" id="KW-0472">Membrane</keyword>
<feature type="region of interest" description="Disordered" evidence="3">
    <location>
        <begin position="396"/>
        <end position="419"/>
    </location>
</feature>
<dbReference type="GO" id="GO:0052621">
    <property type="term" value="F:diguanylate cyclase activity"/>
    <property type="evidence" value="ECO:0007669"/>
    <property type="project" value="UniProtKB-EC"/>
</dbReference>
<dbReference type="SMART" id="SM00267">
    <property type="entry name" value="GGDEF"/>
    <property type="match status" value="1"/>
</dbReference>
<feature type="transmembrane region" description="Helical" evidence="4">
    <location>
        <begin position="117"/>
        <end position="136"/>
    </location>
</feature>
<dbReference type="InterPro" id="IPR043128">
    <property type="entry name" value="Rev_trsase/Diguanyl_cyclase"/>
</dbReference>
<organism evidence="6 7">
    <name type="scientific">Brumicola pallidula DSM 14239 = ACAM 615</name>
    <dbReference type="NCBI Taxonomy" id="1121922"/>
    <lineage>
        <taxon>Bacteria</taxon>
        <taxon>Pseudomonadati</taxon>
        <taxon>Pseudomonadota</taxon>
        <taxon>Gammaproteobacteria</taxon>
        <taxon>Alteromonadales</taxon>
        <taxon>Alteromonadaceae</taxon>
        <taxon>Brumicola</taxon>
    </lineage>
</organism>
<dbReference type="NCBIfam" id="TIGR00254">
    <property type="entry name" value="GGDEF"/>
    <property type="match status" value="1"/>
</dbReference>
<feature type="transmembrane region" description="Helical" evidence="4">
    <location>
        <begin position="25"/>
        <end position="46"/>
    </location>
</feature>
<evidence type="ECO:0000313" key="6">
    <source>
        <dbReference type="EMBL" id="GAC29310.1"/>
    </source>
</evidence>
<accession>K7A1E6</accession>
<feature type="domain" description="GGDEF" evidence="5">
    <location>
        <begin position="250"/>
        <end position="389"/>
    </location>
</feature>
<dbReference type="PANTHER" id="PTHR45138:SF9">
    <property type="entry name" value="DIGUANYLATE CYCLASE DGCM-RELATED"/>
    <property type="match status" value="1"/>
</dbReference>
<dbReference type="PANTHER" id="PTHR45138">
    <property type="entry name" value="REGULATORY COMPONENTS OF SENSORY TRANSDUCTION SYSTEM"/>
    <property type="match status" value="1"/>
</dbReference>
<feature type="transmembrane region" description="Helical" evidence="4">
    <location>
        <begin position="143"/>
        <end position="162"/>
    </location>
</feature>
<reference evidence="7" key="1">
    <citation type="journal article" date="2014" name="Environ. Microbiol.">
        <title>Comparative genomics of the marine bacterial genus Glaciecola reveals the high degree of genomic diversity and genomic characteristic for cold adaptation.</title>
        <authorList>
            <person name="Qin Q.L."/>
            <person name="Xie B.B."/>
            <person name="Yu Y."/>
            <person name="Shu Y.L."/>
            <person name="Rong J.C."/>
            <person name="Zhang Y.J."/>
            <person name="Zhao D.L."/>
            <person name="Chen X.L."/>
            <person name="Zhang X.Y."/>
            <person name="Chen B."/>
            <person name="Zhou B.C."/>
            <person name="Zhang Y.Z."/>
        </authorList>
    </citation>
    <scope>NUCLEOTIDE SEQUENCE [LARGE SCALE GENOMIC DNA]</scope>
    <source>
        <strain evidence="7">ACAM 615</strain>
    </source>
</reference>
<dbReference type="STRING" id="1121922.GCA_000428905_03154"/>
<gene>
    <name evidence="6" type="ORF">GPAL_2449</name>
</gene>
<evidence type="ECO:0000256" key="2">
    <source>
        <dbReference type="ARBA" id="ARBA00034247"/>
    </source>
</evidence>
<keyword evidence="4" id="KW-0812">Transmembrane</keyword>
<dbReference type="GO" id="GO:0043709">
    <property type="term" value="P:cell adhesion involved in single-species biofilm formation"/>
    <property type="evidence" value="ECO:0007669"/>
    <property type="project" value="TreeGrafter"/>
</dbReference>
<dbReference type="EMBL" id="BAEQ01000043">
    <property type="protein sequence ID" value="GAC29310.1"/>
    <property type="molecule type" value="Genomic_DNA"/>
</dbReference>
<evidence type="ECO:0000256" key="3">
    <source>
        <dbReference type="SAM" id="MobiDB-lite"/>
    </source>
</evidence>
<evidence type="ECO:0000256" key="4">
    <source>
        <dbReference type="SAM" id="Phobius"/>
    </source>
</evidence>
<dbReference type="CDD" id="cd01949">
    <property type="entry name" value="GGDEF"/>
    <property type="match status" value="1"/>
</dbReference>
<dbReference type="Proteomes" id="UP000006251">
    <property type="component" value="Unassembled WGS sequence"/>
</dbReference>
<sequence>MEKQAMTTTVTQCSKELWIINLFKYSSANTAIHIMFAAFLMAMTWGTTIPDYAFYWLSVLGCALVIGLFCQTRFNRRKVQQTQKIAKWEDMLVFITLVVSVIFAAAYYYIVTLVDPQLWAILALIAAMHMGSAIMTCLYSKKIILAMLLPTFAPLVIGFILIAQPLSFILAASLTTFAGLVLFLGISVNRFLINGVIMQVKYEDAAQQSDYYKTKVETATFDDPETGLFNRRLFDLIIDEEIRRAKRINSTLSLVVIEVDYFSQYKAQYSESEADECTRSVANILAKATSRGGEFMTRFDKQKFALVIPNACKSDASSFSAKLLNLINKAQIEHLYTNVENLKTLSISIGIAEFAEGSIIDLEEITSQAIMALTEAQKNGGNKMLTFDDHMLSKKTESNQVQEHDEMTPSGYNQNSQVA</sequence>
<dbReference type="InterPro" id="IPR050469">
    <property type="entry name" value="Diguanylate_Cyclase"/>
</dbReference>
<dbReference type="InterPro" id="IPR000160">
    <property type="entry name" value="GGDEF_dom"/>
</dbReference>
<feature type="transmembrane region" description="Helical" evidence="4">
    <location>
        <begin position="168"/>
        <end position="192"/>
    </location>
</feature>
<dbReference type="EC" id="2.7.7.65" evidence="1"/>
<feature type="transmembrane region" description="Helical" evidence="4">
    <location>
        <begin position="52"/>
        <end position="70"/>
    </location>
</feature>
<dbReference type="PROSITE" id="PS50887">
    <property type="entry name" value="GGDEF"/>
    <property type="match status" value="1"/>
</dbReference>
<protein>
    <recommendedName>
        <fullName evidence="1">diguanylate cyclase</fullName>
        <ecNumber evidence="1">2.7.7.65</ecNumber>
    </recommendedName>
</protein>
<dbReference type="Pfam" id="PF00990">
    <property type="entry name" value="GGDEF"/>
    <property type="match status" value="1"/>
</dbReference>
<dbReference type="OrthoDB" id="9812260at2"/>
<evidence type="ECO:0000256" key="1">
    <source>
        <dbReference type="ARBA" id="ARBA00012528"/>
    </source>
</evidence>
<keyword evidence="7" id="KW-1185">Reference proteome</keyword>
<evidence type="ECO:0000259" key="5">
    <source>
        <dbReference type="PROSITE" id="PS50887"/>
    </source>
</evidence>
<dbReference type="GO" id="GO:1902201">
    <property type="term" value="P:negative regulation of bacterial-type flagellum-dependent cell motility"/>
    <property type="evidence" value="ECO:0007669"/>
    <property type="project" value="TreeGrafter"/>
</dbReference>
<name>K7A1E6_9ALTE</name>
<dbReference type="Gene3D" id="3.30.70.270">
    <property type="match status" value="1"/>
</dbReference>
<evidence type="ECO:0000313" key="7">
    <source>
        <dbReference type="Proteomes" id="UP000006251"/>
    </source>
</evidence>
<dbReference type="GO" id="GO:0005886">
    <property type="term" value="C:plasma membrane"/>
    <property type="evidence" value="ECO:0007669"/>
    <property type="project" value="TreeGrafter"/>
</dbReference>
<dbReference type="AlphaFoldDB" id="K7A1E6"/>
<keyword evidence="4" id="KW-1133">Transmembrane helix</keyword>
<comment type="catalytic activity">
    <reaction evidence="2">
        <text>2 GTP = 3',3'-c-di-GMP + 2 diphosphate</text>
        <dbReference type="Rhea" id="RHEA:24898"/>
        <dbReference type="ChEBI" id="CHEBI:33019"/>
        <dbReference type="ChEBI" id="CHEBI:37565"/>
        <dbReference type="ChEBI" id="CHEBI:58805"/>
        <dbReference type="EC" id="2.7.7.65"/>
    </reaction>
</comment>
<feature type="compositionally biased region" description="Polar residues" evidence="3">
    <location>
        <begin position="410"/>
        <end position="419"/>
    </location>
</feature>
<dbReference type="RefSeq" id="WP_006012011.1">
    <property type="nucleotide sequence ID" value="NZ_AUAV01000017.1"/>
</dbReference>